<sequence>MTDSDNQRLDRIEKLIESNAKSIEAIASSIAQDREEAKKIRDTQRKDRAHVFEWMSRLAAAQADYYEAQSDYLRHVEQIDDRLTELLTRLTPNP</sequence>
<dbReference type="KEGG" id="wna:KA717_14005"/>
<protein>
    <submittedName>
        <fullName evidence="1">Uncharacterized protein</fullName>
    </submittedName>
</protein>
<dbReference type="Proteomes" id="UP001065613">
    <property type="component" value="Chromosome"/>
</dbReference>
<proteinExistence type="predicted"/>
<evidence type="ECO:0000313" key="1">
    <source>
        <dbReference type="EMBL" id="UXE63617.1"/>
    </source>
</evidence>
<gene>
    <name evidence="1" type="ORF">KA717_14005</name>
</gene>
<dbReference type="AlphaFoldDB" id="A0A977L152"/>
<dbReference type="EMBL" id="CP073041">
    <property type="protein sequence ID" value="UXE63617.1"/>
    <property type="molecule type" value="Genomic_DNA"/>
</dbReference>
<accession>A0A977L152</accession>
<name>A0A977L152_9CYAN</name>
<reference evidence="1" key="1">
    <citation type="submission" date="2021-04" db="EMBL/GenBank/DDBJ databases">
        <title>Genome sequence of Woronichinia naegeliana from Washington state freshwater lake bloom.</title>
        <authorList>
            <person name="Dreher T.W."/>
        </authorList>
    </citation>
    <scope>NUCLEOTIDE SEQUENCE</scope>
    <source>
        <strain evidence="1">WA131</strain>
    </source>
</reference>
<organism evidence="1">
    <name type="scientific">Woronichinia naegeliana WA131</name>
    <dbReference type="NCBI Taxonomy" id="2824559"/>
    <lineage>
        <taxon>Bacteria</taxon>
        <taxon>Bacillati</taxon>
        <taxon>Cyanobacteriota</taxon>
        <taxon>Cyanophyceae</taxon>
        <taxon>Synechococcales</taxon>
        <taxon>Coelosphaeriaceae</taxon>
        <taxon>Woronichinia</taxon>
    </lineage>
</organism>